<comment type="caution">
    <text evidence="2">The sequence shown here is derived from an EMBL/GenBank/DDBJ whole genome shotgun (WGS) entry which is preliminary data.</text>
</comment>
<reference evidence="2 3" key="1">
    <citation type="submission" date="2018-10" db="EMBL/GenBank/DDBJ databases">
        <title>Whole genome sequence of Corynebacterium gottingense DSM 130494T.</title>
        <authorList>
            <person name="Bernier A.-M."/>
            <person name="Bernard K."/>
        </authorList>
    </citation>
    <scope>NUCLEOTIDE SEQUENCE [LARGE SCALE GENOMIC DNA]</scope>
    <source>
        <strain evidence="2 3">DSM 103494</strain>
    </source>
</reference>
<name>A0ABX9UMT6_9CORY</name>
<proteinExistence type="predicted"/>
<feature type="region of interest" description="Disordered" evidence="1">
    <location>
        <begin position="1"/>
        <end position="61"/>
    </location>
</feature>
<feature type="compositionally biased region" description="Low complexity" evidence="1">
    <location>
        <begin position="18"/>
        <end position="33"/>
    </location>
</feature>
<evidence type="ECO:0000313" key="3">
    <source>
        <dbReference type="Proteomes" id="UP000266886"/>
    </source>
</evidence>
<dbReference type="EMBL" id="RDRE01000002">
    <property type="protein sequence ID" value="RMD20416.1"/>
    <property type="molecule type" value="Genomic_DNA"/>
</dbReference>
<evidence type="ECO:0000313" key="2">
    <source>
        <dbReference type="EMBL" id="RMD20416.1"/>
    </source>
</evidence>
<keyword evidence="3" id="KW-1185">Reference proteome</keyword>
<organism evidence="2 3">
    <name type="scientific">Corynebacterium gottingense</name>
    <dbReference type="NCBI Taxonomy" id="2041036"/>
    <lineage>
        <taxon>Bacteria</taxon>
        <taxon>Bacillati</taxon>
        <taxon>Actinomycetota</taxon>
        <taxon>Actinomycetes</taxon>
        <taxon>Mycobacteriales</taxon>
        <taxon>Corynebacteriaceae</taxon>
        <taxon>Corynebacterium</taxon>
    </lineage>
</organism>
<feature type="compositionally biased region" description="Basic residues" evidence="1">
    <location>
        <begin position="37"/>
        <end position="61"/>
    </location>
</feature>
<evidence type="ECO:0000256" key="1">
    <source>
        <dbReference type="SAM" id="MobiDB-lite"/>
    </source>
</evidence>
<gene>
    <name evidence="2" type="ORF">EAW56_02090</name>
</gene>
<accession>A0ABX9UMT6</accession>
<sequence>MQLRCRTGSRRRKPANPGPGSSPCRPSRRSQPGAAGGRRRGKLLPRRACRPRPYGKRKSQV</sequence>
<dbReference type="Proteomes" id="UP000266886">
    <property type="component" value="Unassembled WGS sequence"/>
</dbReference>
<protein>
    <submittedName>
        <fullName evidence="2">Uncharacterized protein</fullName>
    </submittedName>
</protein>